<feature type="compositionally biased region" description="Low complexity" evidence="1">
    <location>
        <begin position="360"/>
        <end position="376"/>
    </location>
</feature>
<name>A0A396RKW5_9SPHN</name>
<proteinExistence type="predicted"/>
<dbReference type="Proteomes" id="UP000266693">
    <property type="component" value="Unassembled WGS sequence"/>
</dbReference>
<feature type="compositionally biased region" description="Acidic residues" evidence="1">
    <location>
        <begin position="350"/>
        <end position="359"/>
    </location>
</feature>
<protein>
    <submittedName>
        <fullName evidence="2">Uncharacterized protein</fullName>
    </submittedName>
</protein>
<comment type="caution">
    <text evidence="2">The sequence shown here is derived from an EMBL/GenBank/DDBJ whole genome shotgun (WGS) entry which is preliminary data.</text>
</comment>
<dbReference type="EMBL" id="QWLV01000007">
    <property type="protein sequence ID" value="RHW16729.1"/>
    <property type="molecule type" value="Genomic_DNA"/>
</dbReference>
<evidence type="ECO:0000313" key="2">
    <source>
        <dbReference type="EMBL" id="RHW16729.1"/>
    </source>
</evidence>
<feature type="compositionally biased region" description="Pro residues" evidence="1">
    <location>
        <begin position="377"/>
        <end position="387"/>
    </location>
</feature>
<reference evidence="2 3" key="1">
    <citation type="submission" date="2018-08" db="EMBL/GenBank/DDBJ databases">
        <title>The multiple taxonomic identification of Sphingomonas gilva.</title>
        <authorList>
            <person name="Zhu D."/>
            <person name="Zheng S."/>
        </authorList>
    </citation>
    <scope>NUCLEOTIDE SEQUENCE [LARGE SCALE GENOMIC DNA]</scope>
    <source>
        <strain evidence="2 3">ZDH117</strain>
    </source>
</reference>
<sequence length="399" mass="43132">MSTNQAHAPATQAHEPVLDAEDDRPEADLHHCAEPYGWTPFNQALFLIMSAEGETVEHAASCCGLTASSAYALRKRASGQVFALGWQAARVLARERLADLAFTRSVEGWDEVVTRTRTRDEDADTVTTSRRRIDNGLLSRQLARLDAQAREDGPDAAARIIAREFDAFIDLVRAGASPARVGLFLRNHGLGKLPPALEPLVALARADTMLRAGAGLAAEVDVADLDPADRAHWTADQWRRAEAAGLVTLAPPPPAPANDAFEGQISQAAVDRQIWYDHEERAWRTDFPPPADYDGIEWGDYGEDDYHRELSNAEQAVVDADEAAEVDERRTVETALRDAYFGFAGGAPAPDEDEEDDAPFPEASSPDASPADAFSPPAEPAPPPPVEPGCAPSPRCSML</sequence>
<feature type="region of interest" description="Disordered" evidence="1">
    <location>
        <begin position="342"/>
        <end position="399"/>
    </location>
</feature>
<dbReference type="RefSeq" id="WP_118864703.1">
    <property type="nucleotide sequence ID" value="NZ_QWLV01000007.1"/>
</dbReference>
<keyword evidence="3" id="KW-1185">Reference proteome</keyword>
<dbReference type="OrthoDB" id="7282816at2"/>
<gene>
    <name evidence="2" type="ORF">D1610_13395</name>
</gene>
<evidence type="ECO:0000313" key="3">
    <source>
        <dbReference type="Proteomes" id="UP000266693"/>
    </source>
</evidence>
<accession>A0A396RKW5</accession>
<feature type="compositionally biased region" description="Low complexity" evidence="1">
    <location>
        <begin position="388"/>
        <end position="399"/>
    </location>
</feature>
<evidence type="ECO:0000256" key="1">
    <source>
        <dbReference type="SAM" id="MobiDB-lite"/>
    </source>
</evidence>
<organism evidence="2 3">
    <name type="scientific">Sphingomonas gilva</name>
    <dbReference type="NCBI Taxonomy" id="2305907"/>
    <lineage>
        <taxon>Bacteria</taxon>
        <taxon>Pseudomonadati</taxon>
        <taxon>Pseudomonadota</taxon>
        <taxon>Alphaproteobacteria</taxon>
        <taxon>Sphingomonadales</taxon>
        <taxon>Sphingomonadaceae</taxon>
        <taxon>Sphingomonas</taxon>
    </lineage>
</organism>
<dbReference type="AlphaFoldDB" id="A0A396RKW5"/>